<dbReference type="EMBL" id="JAENHL010000008">
    <property type="protein sequence ID" value="MBK1871087.1"/>
    <property type="molecule type" value="Genomic_DNA"/>
</dbReference>
<keyword evidence="2" id="KW-1185">Reference proteome</keyword>
<reference evidence="1" key="1">
    <citation type="submission" date="2021-01" db="EMBL/GenBank/DDBJ databases">
        <authorList>
            <person name="Sun Q."/>
        </authorList>
    </citation>
    <scope>NUCLEOTIDE SEQUENCE</scope>
    <source>
        <strain evidence="1">YIM B02566</strain>
    </source>
</reference>
<gene>
    <name evidence="1" type="primary">raiA</name>
    <name evidence="1" type="ORF">JHL16_32270</name>
</gene>
<sequence>MQVKITGKNLDIGAALRAHIENRIFDIAEKFFNGTVSAHVTLEKQRSQFTADCTLHLATGLVLQAHGQGAEATQSYDKAAGHLEKQLRRYKRRLKDHNDSRAEPVRRRAAADYIIASAGEHDVEEPKDLNPVIIAESSADVPELSVGEAVMQLDISTGQFLLFRNARDGGLNVVYRRSDGNIGWIDPHLGAAS</sequence>
<evidence type="ECO:0000313" key="2">
    <source>
        <dbReference type="Proteomes" id="UP000616151"/>
    </source>
</evidence>
<dbReference type="Proteomes" id="UP000616151">
    <property type="component" value="Unassembled WGS sequence"/>
</dbReference>
<evidence type="ECO:0000313" key="1">
    <source>
        <dbReference type="EMBL" id="MBK1871087.1"/>
    </source>
</evidence>
<organism evidence="1 2">
    <name type="scientific">Taklimakanibacter albus</name>
    <dbReference type="NCBI Taxonomy" id="2800327"/>
    <lineage>
        <taxon>Bacteria</taxon>
        <taxon>Pseudomonadati</taxon>
        <taxon>Pseudomonadota</taxon>
        <taxon>Alphaproteobacteria</taxon>
        <taxon>Hyphomicrobiales</taxon>
        <taxon>Aestuariivirgaceae</taxon>
        <taxon>Taklimakanibacter</taxon>
    </lineage>
</organism>
<comment type="caution">
    <text evidence="1">The sequence shown here is derived from an EMBL/GenBank/DDBJ whole genome shotgun (WGS) entry which is preliminary data.</text>
</comment>
<proteinExistence type="predicted"/>
<accession>A0ACC5REL7</accession>
<protein>
    <submittedName>
        <fullName evidence="1">Ribosome-associated translation inhibitor RaiA</fullName>
    </submittedName>
</protein>
<name>A0ACC5REL7_9HYPH</name>